<organism evidence="1 2">
    <name type="scientific">Clunio marinus</name>
    <dbReference type="NCBI Taxonomy" id="568069"/>
    <lineage>
        <taxon>Eukaryota</taxon>
        <taxon>Metazoa</taxon>
        <taxon>Ecdysozoa</taxon>
        <taxon>Arthropoda</taxon>
        <taxon>Hexapoda</taxon>
        <taxon>Insecta</taxon>
        <taxon>Pterygota</taxon>
        <taxon>Neoptera</taxon>
        <taxon>Endopterygota</taxon>
        <taxon>Diptera</taxon>
        <taxon>Nematocera</taxon>
        <taxon>Chironomoidea</taxon>
        <taxon>Chironomidae</taxon>
        <taxon>Clunio</taxon>
    </lineage>
</organism>
<accession>A0A1J1J737</accession>
<sequence length="97" mass="10974">MNKWGPLKIVDRYPMSHCYDLLLLNHSDLILKQKQQSVNYQTNLKQGIAPGNVSVATKSFFQHALIVLWKVRGREAKTALIKLKEKGLNNKTAKGKG</sequence>
<dbReference type="EMBL" id="CVRI01000074">
    <property type="protein sequence ID" value="CRL08199.1"/>
    <property type="molecule type" value="Genomic_DNA"/>
</dbReference>
<proteinExistence type="predicted"/>
<dbReference type="AlphaFoldDB" id="A0A1J1J737"/>
<evidence type="ECO:0000313" key="1">
    <source>
        <dbReference type="EMBL" id="CRL08199.1"/>
    </source>
</evidence>
<dbReference type="Proteomes" id="UP000183832">
    <property type="component" value="Unassembled WGS sequence"/>
</dbReference>
<reference evidence="1 2" key="1">
    <citation type="submission" date="2015-04" db="EMBL/GenBank/DDBJ databases">
        <authorList>
            <person name="Syromyatnikov M.Y."/>
            <person name="Popov V.N."/>
        </authorList>
    </citation>
    <scope>NUCLEOTIDE SEQUENCE [LARGE SCALE GENOMIC DNA]</scope>
</reference>
<keyword evidence="2" id="KW-1185">Reference proteome</keyword>
<gene>
    <name evidence="1" type="ORF">CLUMA_CG021076</name>
</gene>
<name>A0A1J1J737_9DIPT</name>
<evidence type="ECO:0000313" key="2">
    <source>
        <dbReference type="Proteomes" id="UP000183832"/>
    </source>
</evidence>
<protein>
    <submittedName>
        <fullName evidence="1">CLUMA_CG021076, isoform A</fullName>
    </submittedName>
</protein>